<dbReference type="InterPro" id="IPR015915">
    <property type="entry name" value="Kelch-typ_b-propeller"/>
</dbReference>
<protein>
    <submittedName>
        <fullName evidence="3">Uncharacterized protein</fullName>
    </submittedName>
</protein>
<name>A0A3B3ZIU8_9GOBI</name>
<dbReference type="SMART" id="SM00612">
    <property type="entry name" value="Kelch"/>
    <property type="match status" value="1"/>
</dbReference>
<accession>A0A3B3ZIU8</accession>
<evidence type="ECO:0000313" key="4">
    <source>
        <dbReference type="Proteomes" id="UP000261520"/>
    </source>
</evidence>
<dbReference type="Gene3D" id="2.120.10.80">
    <property type="entry name" value="Kelch-type beta propeller"/>
    <property type="match status" value="1"/>
</dbReference>
<dbReference type="Proteomes" id="UP000261520">
    <property type="component" value="Unplaced"/>
</dbReference>
<dbReference type="AlphaFoldDB" id="A0A3B3ZIU8"/>
<evidence type="ECO:0000256" key="2">
    <source>
        <dbReference type="ARBA" id="ARBA00022737"/>
    </source>
</evidence>
<evidence type="ECO:0000313" key="3">
    <source>
        <dbReference type="Ensembl" id="ENSPMGP00000004346.1"/>
    </source>
</evidence>
<reference evidence="3" key="2">
    <citation type="submission" date="2025-09" db="UniProtKB">
        <authorList>
            <consortium name="Ensembl"/>
        </authorList>
    </citation>
    <scope>IDENTIFICATION</scope>
</reference>
<dbReference type="Pfam" id="PF01344">
    <property type="entry name" value="Kelch_1"/>
    <property type="match status" value="1"/>
</dbReference>
<organism evidence="3 4">
    <name type="scientific">Periophthalmus magnuspinnatus</name>
    <dbReference type="NCBI Taxonomy" id="409849"/>
    <lineage>
        <taxon>Eukaryota</taxon>
        <taxon>Metazoa</taxon>
        <taxon>Chordata</taxon>
        <taxon>Craniata</taxon>
        <taxon>Vertebrata</taxon>
        <taxon>Euteleostomi</taxon>
        <taxon>Actinopterygii</taxon>
        <taxon>Neopterygii</taxon>
        <taxon>Teleostei</taxon>
        <taxon>Neoteleostei</taxon>
        <taxon>Acanthomorphata</taxon>
        <taxon>Gobiaria</taxon>
        <taxon>Gobiiformes</taxon>
        <taxon>Gobioidei</taxon>
        <taxon>Gobiidae</taxon>
        <taxon>Oxudercinae</taxon>
        <taxon>Periophthalmus</taxon>
    </lineage>
</organism>
<keyword evidence="4" id="KW-1185">Reference proteome</keyword>
<dbReference type="PANTHER" id="PTHR45632:SF3">
    <property type="entry name" value="KELCH-LIKE PROTEIN 32"/>
    <property type="match status" value="1"/>
</dbReference>
<dbReference type="STRING" id="409849.ENSPMGP00000004346"/>
<dbReference type="PANTHER" id="PTHR45632">
    <property type="entry name" value="LD33804P"/>
    <property type="match status" value="1"/>
</dbReference>
<keyword evidence="2" id="KW-0677">Repeat</keyword>
<keyword evidence="1" id="KW-0880">Kelch repeat</keyword>
<dbReference type="InterPro" id="IPR006652">
    <property type="entry name" value="Kelch_1"/>
</dbReference>
<dbReference type="SUPFAM" id="SSF117281">
    <property type="entry name" value="Kelch motif"/>
    <property type="match status" value="1"/>
</dbReference>
<proteinExistence type="predicted"/>
<dbReference type="Ensembl" id="ENSPMGT00000004613.1">
    <property type="protein sequence ID" value="ENSPMGP00000004346.1"/>
    <property type="gene ID" value="ENSPMGG00000003679.1"/>
</dbReference>
<reference evidence="3" key="1">
    <citation type="submission" date="2025-08" db="UniProtKB">
        <authorList>
            <consortium name="Ensembl"/>
        </authorList>
    </citation>
    <scope>IDENTIFICATION</scope>
</reference>
<evidence type="ECO:0000256" key="1">
    <source>
        <dbReference type="ARBA" id="ARBA00022441"/>
    </source>
</evidence>
<sequence length="101" mass="11142">MRFGLCVFQELLSTLQFDPVECFSRHSGRWAPFGSMLNKRCRHGVSLVACGRRLYAVGGYDGQSNLSSTETFCPLSRQWSFCAPMSCHQGGVGVVTEVTLS</sequence>